<keyword evidence="3" id="KW-1185">Reference proteome</keyword>
<dbReference type="GeneID" id="40104337"/>
<proteinExistence type="predicted"/>
<evidence type="ECO:0000256" key="1">
    <source>
        <dbReference type="SAM" id="MobiDB-lite"/>
    </source>
</evidence>
<evidence type="ECO:0000313" key="3">
    <source>
        <dbReference type="Proteomes" id="UP000226097"/>
    </source>
</evidence>
<gene>
    <name evidence="2" type="primary">11</name>
    <name evidence="2" type="ORF">PBI_POUSHOU_11</name>
</gene>
<name>A0A220NQP4_9CAUD</name>
<evidence type="ECO:0000313" key="2">
    <source>
        <dbReference type="EMBL" id="ASJ78970.1"/>
    </source>
</evidence>
<protein>
    <recommendedName>
        <fullName evidence="4">Head-to-tail stopper</fullName>
    </recommendedName>
</protein>
<evidence type="ECO:0008006" key="4">
    <source>
        <dbReference type="Google" id="ProtNLM"/>
    </source>
</evidence>
<dbReference type="KEGG" id="vg:40104337"/>
<sequence length="109" mass="12287">MRWVVGMATVIVERSAAKDRHGDTTAAASEHEEPGARIAWAGAQENLDHMSVLTTAPTVYFKRRAPDIVRGDVLIAWGRRLRVKDVQPWEHPRIEDELMGTVVICEEVR</sequence>
<reference evidence="2" key="1">
    <citation type="submission" date="2017-06" db="EMBL/GenBank/DDBJ databases">
        <authorList>
            <person name="Guerrero Bustamante C.A."/>
            <person name="Bowman C.A."/>
            <person name="Russell D.A."/>
            <person name="Pope W.A."/>
            <person name="Jacobs-Sera D."/>
            <person name="Hatfull G.F."/>
        </authorList>
    </citation>
    <scope>NUCLEOTIDE SEQUENCE [LARGE SCALE GENOMIC DNA]</scope>
</reference>
<dbReference type="Proteomes" id="UP000226097">
    <property type="component" value="Segment"/>
</dbReference>
<accession>A0A220NQP4</accession>
<organism evidence="2 3">
    <name type="scientific">Corynebacterium phage Poushou</name>
    <dbReference type="NCBI Taxonomy" id="2015851"/>
    <lineage>
        <taxon>Viruses</taxon>
        <taxon>Duplodnaviria</taxon>
        <taxon>Heunggongvirae</taxon>
        <taxon>Uroviricota</taxon>
        <taxon>Caudoviricetes</taxon>
        <taxon>Poushouvirus</taxon>
        <taxon>Poushouvirus Poushou</taxon>
    </lineage>
</organism>
<dbReference type="EMBL" id="MF197383">
    <property type="protein sequence ID" value="ASJ78970.1"/>
    <property type="molecule type" value="Genomic_DNA"/>
</dbReference>
<dbReference type="RefSeq" id="YP_009626523.1">
    <property type="nucleotide sequence ID" value="NC_042139.2"/>
</dbReference>
<feature type="region of interest" description="Disordered" evidence="1">
    <location>
        <begin position="16"/>
        <end position="35"/>
    </location>
</feature>